<dbReference type="Gene3D" id="3.90.70.10">
    <property type="entry name" value="Cysteine proteinases"/>
    <property type="match status" value="1"/>
</dbReference>
<evidence type="ECO:0000256" key="9">
    <source>
        <dbReference type="ARBA" id="ARBA00041300"/>
    </source>
</evidence>
<keyword evidence="5" id="KW-0833">Ubl conjugation pathway</keyword>
<organism evidence="14 15">
    <name type="scientific">Eptatretus burgeri</name>
    <name type="common">Inshore hagfish</name>
    <dbReference type="NCBI Taxonomy" id="7764"/>
    <lineage>
        <taxon>Eukaryota</taxon>
        <taxon>Metazoa</taxon>
        <taxon>Chordata</taxon>
        <taxon>Craniata</taxon>
        <taxon>Vertebrata</taxon>
        <taxon>Cyclostomata</taxon>
        <taxon>Myxini</taxon>
        <taxon>Myxiniformes</taxon>
        <taxon>Myxinidae</taxon>
        <taxon>Eptatretinae</taxon>
        <taxon>Eptatretus</taxon>
    </lineage>
</organism>
<evidence type="ECO:0000256" key="5">
    <source>
        <dbReference type="ARBA" id="ARBA00022786"/>
    </source>
</evidence>
<keyword evidence="7" id="KW-0788">Thiol protease</keyword>
<keyword evidence="6" id="KW-0378">Hydrolase</keyword>
<proteinExistence type="inferred from homology"/>
<keyword evidence="4" id="KW-0645">Protease</keyword>
<dbReference type="Pfam" id="PF00443">
    <property type="entry name" value="UCH"/>
    <property type="match status" value="1"/>
</dbReference>
<dbReference type="AlphaFoldDB" id="A0A8C4R7V8"/>
<dbReference type="PANTHER" id="PTHR24006">
    <property type="entry name" value="UBIQUITIN CARBOXYL-TERMINAL HYDROLASE"/>
    <property type="match status" value="1"/>
</dbReference>
<evidence type="ECO:0000256" key="1">
    <source>
        <dbReference type="ARBA" id="ARBA00000707"/>
    </source>
</evidence>
<evidence type="ECO:0000256" key="3">
    <source>
        <dbReference type="ARBA" id="ARBA00012759"/>
    </source>
</evidence>
<evidence type="ECO:0000256" key="12">
    <source>
        <dbReference type="ARBA" id="ARBA00043009"/>
    </source>
</evidence>
<dbReference type="OMA" id="NACFCER"/>
<dbReference type="GO" id="GO:0005829">
    <property type="term" value="C:cytosol"/>
    <property type="evidence" value="ECO:0007669"/>
    <property type="project" value="TreeGrafter"/>
</dbReference>
<dbReference type="InterPro" id="IPR038765">
    <property type="entry name" value="Papain-like_cys_pep_sf"/>
</dbReference>
<evidence type="ECO:0000256" key="2">
    <source>
        <dbReference type="ARBA" id="ARBA00009085"/>
    </source>
</evidence>
<evidence type="ECO:0000256" key="6">
    <source>
        <dbReference type="ARBA" id="ARBA00022801"/>
    </source>
</evidence>
<dbReference type="InterPro" id="IPR001394">
    <property type="entry name" value="Peptidase_C19_UCH"/>
</dbReference>
<feature type="domain" description="USP" evidence="13">
    <location>
        <begin position="1"/>
        <end position="159"/>
    </location>
</feature>
<evidence type="ECO:0000256" key="11">
    <source>
        <dbReference type="ARBA" id="ARBA00042420"/>
    </source>
</evidence>
<evidence type="ECO:0000256" key="8">
    <source>
        <dbReference type="ARBA" id="ARBA00039432"/>
    </source>
</evidence>
<dbReference type="GeneTree" id="ENSGT00940000168139"/>
<comment type="catalytic activity">
    <reaction evidence="1">
        <text>Thiol-dependent hydrolysis of ester, thioester, amide, peptide and isopeptide bonds formed by the C-terminal Gly of ubiquitin (a 76-residue protein attached to proteins as an intracellular targeting signal).</text>
        <dbReference type="EC" id="3.4.19.12"/>
    </reaction>
</comment>
<evidence type="ECO:0000313" key="15">
    <source>
        <dbReference type="Proteomes" id="UP000694388"/>
    </source>
</evidence>
<name>A0A8C4R7V8_EPTBU</name>
<evidence type="ECO:0000256" key="4">
    <source>
        <dbReference type="ARBA" id="ARBA00022670"/>
    </source>
</evidence>
<dbReference type="InterPro" id="IPR050164">
    <property type="entry name" value="Peptidase_C19"/>
</dbReference>
<dbReference type="GO" id="GO:0005634">
    <property type="term" value="C:nucleus"/>
    <property type="evidence" value="ECO:0007669"/>
    <property type="project" value="TreeGrafter"/>
</dbReference>
<dbReference type="GO" id="GO:0004843">
    <property type="term" value="F:cysteine-type deubiquitinase activity"/>
    <property type="evidence" value="ECO:0007669"/>
    <property type="project" value="UniProtKB-EC"/>
</dbReference>
<dbReference type="Proteomes" id="UP000694388">
    <property type="component" value="Unplaced"/>
</dbReference>
<evidence type="ECO:0000256" key="7">
    <source>
        <dbReference type="ARBA" id="ARBA00022807"/>
    </source>
</evidence>
<dbReference type="InterPro" id="IPR028889">
    <property type="entry name" value="USP"/>
</dbReference>
<evidence type="ECO:0000313" key="14">
    <source>
        <dbReference type="Ensembl" id="ENSEBUP00000026221.1"/>
    </source>
</evidence>
<dbReference type="EC" id="3.4.19.12" evidence="3"/>
<reference evidence="14" key="1">
    <citation type="submission" date="2025-08" db="UniProtKB">
        <authorList>
            <consortium name="Ensembl"/>
        </authorList>
    </citation>
    <scope>IDENTIFICATION</scope>
</reference>
<keyword evidence="15" id="KW-1185">Reference proteome</keyword>
<dbReference type="Ensembl" id="ENSEBUT00000026797.1">
    <property type="protein sequence ID" value="ENSEBUP00000026221.1"/>
    <property type="gene ID" value="ENSEBUG00000016159.1"/>
</dbReference>
<dbReference type="GO" id="GO:0006508">
    <property type="term" value="P:proteolysis"/>
    <property type="evidence" value="ECO:0007669"/>
    <property type="project" value="UniProtKB-KW"/>
</dbReference>
<dbReference type="GO" id="GO:0016579">
    <property type="term" value="P:protein deubiquitination"/>
    <property type="evidence" value="ECO:0007669"/>
    <property type="project" value="InterPro"/>
</dbReference>
<dbReference type="PROSITE" id="PS50235">
    <property type="entry name" value="USP_3"/>
    <property type="match status" value="1"/>
</dbReference>
<reference evidence="14" key="2">
    <citation type="submission" date="2025-09" db="UniProtKB">
        <authorList>
            <consortium name="Ensembl"/>
        </authorList>
    </citation>
    <scope>IDENTIFICATION</scope>
</reference>
<protein>
    <recommendedName>
        <fullName evidence="8">Ubiquitin carboxyl-terminal hydrolase 36</fullName>
        <ecNumber evidence="3">3.4.19.12</ecNumber>
    </recommendedName>
    <alternativeName>
        <fullName evidence="11">Deubiquitinating enzyme 36</fullName>
    </alternativeName>
    <alternativeName>
        <fullName evidence="10">Protein scrawny</fullName>
    </alternativeName>
    <alternativeName>
        <fullName evidence="9">Ubiquitin thioesterase 36</fullName>
    </alternativeName>
    <alternativeName>
        <fullName evidence="12">Ubiquitin-specific-processing protease 36</fullName>
    </alternativeName>
</protein>
<sequence>MSAFAGVESERHLCFQLSNNSTSVIKEVFGGVLQSQVKCLTCNGEKIRCEEMMDLILDVENASDMLDSLQQFVQADLLEGDNACFCERCDSKKPAAMTSNICSPPNILTVALRRFYGSTGRKISKDFPFPETFDMRPFMSQPHGPAIKYNLYAVLVHSG</sequence>
<accession>A0A8C4R7V8</accession>
<dbReference type="PANTHER" id="PTHR24006:SF758">
    <property type="entry name" value="UBIQUITIN CARBOXYL-TERMINAL HYDROLASE 36"/>
    <property type="match status" value="1"/>
</dbReference>
<evidence type="ECO:0000259" key="13">
    <source>
        <dbReference type="PROSITE" id="PS50235"/>
    </source>
</evidence>
<dbReference type="SUPFAM" id="SSF54001">
    <property type="entry name" value="Cysteine proteinases"/>
    <property type="match status" value="1"/>
</dbReference>
<comment type="similarity">
    <text evidence="2">Belongs to the peptidase C19 family.</text>
</comment>
<evidence type="ECO:0000256" key="10">
    <source>
        <dbReference type="ARBA" id="ARBA00042154"/>
    </source>
</evidence>